<evidence type="ECO:0000259" key="1">
    <source>
        <dbReference type="Pfam" id="PF13966"/>
    </source>
</evidence>
<dbReference type="InterPro" id="IPR026960">
    <property type="entry name" value="RVT-Znf"/>
</dbReference>
<accession>A0A453LJ72</accession>
<protein>
    <recommendedName>
        <fullName evidence="1">Reverse transcriptase zinc-binding domain-containing protein</fullName>
    </recommendedName>
</protein>
<reference evidence="2" key="5">
    <citation type="journal article" date="2021" name="G3 (Bethesda)">
        <title>Aegilops tauschii genome assembly Aet v5.0 features greater sequence contiguity and improved annotation.</title>
        <authorList>
            <person name="Wang L."/>
            <person name="Zhu T."/>
            <person name="Rodriguez J.C."/>
            <person name="Deal K.R."/>
            <person name="Dubcovsky J."/>
            <person name="McGuire P.E."/>
            <person name="Lux T."/>
            <person name="Spannagl M."/>
            <person name="Mayer K.F.X."/>
            <person name="Baldrich P."/>
            <person name="Meyers B.C."/>
            <person name="Huo N."/>
            <person name="Gu Y.Q."/>
            <person name="Zhou H."/>
            <person name="Devos K.M."/>
            <person name="Bennetzen J.L."/>
            <person name="Unver T."/>
            <person name="Budak H."/>
            <person name="Gulick P.J."/>
            <person name="Galiba G."/>
            <person name="Kalapos B."/>
            <person name="Nelson D.R."/>
            <person name="Li P."/>
            <person name="You F.M."/>
            <person name="Luo M.C."/>
            <person name="Dvorak J."/>
        </authorList>
    </citation>
    <scope>NUCLEOTIDE SEQUENCE [LARGE SCALE GENOMIC DNA]</scope>
    <source>
        <strain evidence="2">cv. AL8/78</strain>
    </source>
</reference>
<reference evidence="3" key="1">
    <citation type="journal article" date="2014" name="Science">
        <title>Ancient hybridizations among the ancestral genomes of bread wheat.</title>
        <authorList>
            <consortium name="International Wheat Genome Sequencing Consortium,"/>
            <person name="Marcussen T."/>
            <person name="Sandve S.R."/>
            <person name="Heier L."/>
            <person name="Spannagl M."/>
            <person name="Pfeifer M."/>
            <person name="Jakobsen K.S."/>
            <person name="Wulff B.B."/>
            <person name="Steuernagel B."/>
            <person name="Mayer K.F."/>
            <person name="Olsen O.A."/>
        </authorList>
    </citation>
    <scope>NUCLEOTIDE SEQUENCE [LARGE SCALE GENOMIC DNA]</scope>
    <source>
        <strain evidence="3">cv. AL8/78</strain>
    </source>
</reference>
<keyword evidence="3" id="KW-1185">Reference proteome</keyword>
<dbReference type="Pfam" id="PF13966">
    <property type="entry name" value="zf-RVT"/>
    <property type="match status" value="1"/>
</dbReference>
<dbReference type="Proteomes" id="UP000015105">
    <property type="component" value="Chromosome 5D"/>
</dbReference>
<dbReference type="AlphaFoldDB" id="A0A453LJ72"/>
<reference evidence="3" key="2">
    <citation type="journal article" date="2017" name="Nat. Plants">
        <title>The Aegilops tauschii genome reveals multiple impacts of transposons.</title>
        <authorList>
            <person name="Zhao G."/>
            <person name="Zou C."/>
            <person name="Li K."/>
            <person name="Wang K."/>
            <person name="Li T."/>
            <person name="Gao L."/>
            <person name="Zhang X."/>
            <person name="Wang H."/>
            <person name="Yang Z."/>
            <person name="Liu X."/>
            <person name="Jiang W."/>
            <person name="Mao L."/>
            <person name="Kong X."/>
            <person name="Jiao Y."/>
            <person name="Jia J."/>
        </authorList>
    </citation>
    <scope>NUCLEOTIDE SEQUENCE [LARGE SCALE GENOMIC DNA]</scope>
    <source>
        <strain evidence="3">cv. AL8/78</strain>
    </source>
</reference>
<name>A0A453LJ72_AEGTS</name>
<evidence type="ECO:0000313" key="2">
    <source>
        <dbReference type="EnsemblPlants" id="AET5Gv20797100.16"/>
    </source>
</evidence>
<dbReference type="EnsemblPlants" id="AET5Gv20797100.16">
    <property type="protein sequence ID" value="AET5Gv20797100.16"/>
    <property type="gene ID" value="AET5Gv20797100"/>
</dbReference>
<feature type="domain" description="Reverse transcriptase zinc-binding" evidence="1">
    <location>
        <begin position="41"/>
        <end position="139"/>
    </location>
</feature>
<dbReference type="Gramene" id="AET5Gv20797100.16">
    <property type="protein sequence ID" value="AET5Gv20797100.16"/>
    <property type="gene ID" value="AET5Gv20797100"/>
</dbReference>
<evidence type="ECO:0000313" key="3">
    <source>
        <dbReference type="Proteomes" id="UP000015105"/>
    </source>
</evidence>
<reference evidence="2" key="3">
    <citation type="journal article" date="2017" name="Nature">
        <title>Genome sequence of the progenitor of the wheat D genome Aegilops tauschii.</title>
        <authorList>
            <person name="Luo M.C."/>
            <person name="Gu Y.Q."/>
            <person name="Puiu D."/>
            <person name="Wang H."/>
            <person name="Twardziok S.O."/>
            <person name="Deal K.R."/>
            <person name="Huo N."/>
            <person name="Zhu T."/>
            <person name="Wang L."/>
            <person name="Wang Y."/>
            <person name="McGuire P.E."/>
            <person name="Liu S."/>
            <person name="Long H."/>
            <person name="Ramasamy R.K."/>
            <person name="Rodriguez J.C."/>
            <person name="Van S.L."/>
            <person name="Yuan L."/>
            <person name="Wang Z."/>
            <person name="Xia Z."/>
            <person name="Xiao L."/>
            <person name="Anderson O.D."/>
            <person name="Ouyang S."/>
            <person name="Liang Y."/>
            <person name="Zimin A.V."/>
            <person name="Pertea G."/>
            <person name="Qi P."/>
            <person name="Bennetzen J.L."/>
            <person name="Dai X."/>
            <person name="Dawson M.W."/>
            <person name="Muller H.G."/>
            <person name="Kugler K."/>
            <person name="Rivarola-Duarte L."/>
            <person name="Spannagl M."/>
            <person name="Mayer K.F.X."/>
            <person name="Lu F.H."/>
            <person name="Bevan M.W."/>
            <person name="Leroy P."/>
            <person name="Li P."/>
            <person name="You F.M."/>
            <person name="Sun Q."/>
            <person name="Liu Z."/>
            <person name="Lyons E."/>
            <person name="Wicker T."/>
            <person name="Salzberg S.L."/>
            <person name="Devos K.M."/>
            <person name="Dvorak J."/>
        </authorList>
    </citation>
    <scope>NUCLEOTIDE SEQUENCE [LARGE SCALE GENOMIC DNA]</scope>
    <source>
        <strain evidence="2">cv. AL8/78</strain>
    </source>
</reference>
<proteinExistence type="predicted"/>
<reference evidence="2" key="4">
    <citation type="submission" date="2019-03" db="UniProtKB">
        <authorList>
            <consortium name="EnsemblPlants"/>
        </authorList>
    </citation>
    <scope>IDENTIFICATION</scope>
</reference>
<organism evidence="2 3">
    <name type="scientific">Aegilops tauschii subsp. strangulata</name>
    <name type="common">Goatgrass</name>
    <dbReference type="NCBI Taxonomy" id="200361"/>
    <lineage>
        <taxon>Eukaryota</taxon>
        <taxon>Viridiplantae</taxon>
        <taxon>Streptophyta</taxon>
        <taxon>Embryophyta</taxon>
        <taxon>Tracheophyta</taxon>
        <taxon>Spermatophyta</taxon>
        <taxon>Magnoliopsida</taxon>
        <taxon>Liliopsida</taxon>
        <taxon>Poales</taxon>
        <taxon>Poaceae</taxon>
        <taxon>BOP clade</taxon>
        <taxon>Pooideae</taxon>
        <taxon>Triticodae</taxon>
        <taxon>Triticeae</taxon>
        <taxon>Triticinae</taxon>
        <taxon>Aegilops</taxon>
    </lineage>
</organism>
<sequence>MVQRLNDLFWPMDVREILKIHTSSRQRQDFFAWHPEKNGQFSVRSAYHLATTVHDDQFAGGASSANPDGNRPIWNLIWQSSVPLRMKHTACRAASGALATATCMQYRHLATRSTCPICGIVDEDSYHALIVCSHARAIWEA</sequence>